<dbReference type="AlphaFoldDB" id="A0AAV2GAL7"/>
<proteinExistence type="predicted"/>
<evidence type="ECO:0000313" key="2">
    <source>
        <dbReference type="Proteomes" id="UP001497516"/>
    </source>
</evidence>
<accession>A0AAV2GAL7</accession>
<keyword evidence="2" id="KW-1185">Reference proteome</keyword>
<name>A0AAV2GAL7_9ROSI</name>
<organism evidence="1 2">
    <name type="scientific">Linum trigynum</name>
    <dbReference type="NCBI Taxonomy" id="586398"/>
    <lineage>
        <taxon>Eukaryota</taxon>
        <taxon>Viridiplantae</taxon>
        <taxon>Streptophyta</taxon>
        <taxon>Embryophyta</taxon>
        <taxon>Tracheophyta</taxon>
        <taxon>Spermatophyta</taxon>
        <taxon>Magnoliopsida</taxon>
        <taxon>eudicotyledons</taxon>
        <taxon>Gunneridae</taxon>
        <taxon>Pentapetalae</taxon>
        <taxon>rosids</taxon>
        <taxon>fabids</taxon>
        <taxon>Malpighiales</taxon>
        <taxon>Linaceae</taxon>
        <taxon>Linum</taxon>
    </lineage>
</organism>
<gene>
    <name evidence="1" type="ORF">LTRI10_LOCUS46892</name>
</gene>
<reference evidence="1 2" key="1">
    <citation type="submission" date="2024-04" db="EMBL/GenBank/DDBJ databases">
        <authorList>
            <person name="Fracassetti M."/>
        </authorList>
    </citation>
    <scope>NUCLEOTIDE SEQUENCE [LARGE SCALE GENOMIC DNA]</scope>
</reference>
<dbReference type="EMBL" id="OZ034821">
    <property type="protein sequence ID" value="CAL1407212.1"/>
    <property type="molecule type" value="Genomic_DNA"/>
</dbReference>
<evidence type="ECO:0000313" key="1">
    <source>
        <dbReference type="EMBL" id="CAL1407212.1"/>
    </source>
</evidence>
<dbReference type="Proteomes" id="UP001497516">
    <property type="component" value="Chromosome 8"/>
</dbReference>
<sequence length="192" mass="21379">MFRESGGSSGVSVLFCRSGVGGELQYAKAQRRSLRIVRIGHKTLALEPYSMKTKSYSKLEQRDLPIGVVLSTLTEVNCSGFMILCHWCRPKVGCFLRSVKSLQEGGGLGYGITQIYSKSVSRFRRLMRRDARFVSSPQQWSLFSGWSDFIAALKSYLKHPRTTYTSGSRKMGLGDTALVPGITFANMVRNMG</sequence>
<protein>
    <submittedName>
        <fullName evidence="1">Uncharacterized protein</fullName>
    </submittedName>
</protein>